<feature type="compositionally biased region" description="Polar residues" evidence="8">
    <location>
        <begin position="45"/>
        <end position="57"/>
    </location>
</feature>
<feature type="region of interest" description="Disordered" evidence="8">
    <location>
        <begin position="353"/>
        <end position="448"/>
    </location>
</feature>
<dbReference type="PANTHER" id="PTHR13011:SF0">
    <property type="entry name" value="GENERAL TRANSCRIPTION FACTOR IIF SUBUNIT 1"/>
    <property type="match status" value="1"/>
</dbReference>
<feature type="region of interest" description="Disordered" evidence="8">
    <location>
        <begin position="486"/>
        <end position="548"/>
    </location>
</feature>
<keyword evidence="3 7" id="KW-0805">Transcription regulation</keyword>
<evidence type="ECO:0000256" key="5">
    <source>
        <dbReference type="ARBA" id="ARBA00023163"/>
    </source>
</evidence>
<dbReference type="EMBL" id="HG937694">
    <property type="protein sequence ID" value="CDP37586.1"/>
    <property type="molecule type" value="Genomic_DNA"/>
</dbReference>
<evidence type="ECO:0000313" key="9">
    <source>
        <dbReference type="EMBL" id="CDP37586.1"/>
    </source>
</evidence>
<dbReference type="PANTHER" id="PTHR13011">
    <property type="entry name" value="TFIIF-ALPHA"/>
    <property type="match status" value="1"/>
</dbReference>
<gene>
    <name evidence="9" type="ORF">GNLVRS02_ARAD1D14828g</name>
</gene>
<feature type="compositionally biased region" description="Low complexity" evidence="8">
    <location>
        <begin position="58"/>
        <end position="79"/>
    </location>
</feature>
<comment type="subcellular location">
    <subcellularLocation>
        <location evidence="1 7">Nucleus</location>
    </subcellularLocation>
</comment>
<accession>A0A060TEF7</accession>
<dbReference type="Pfam" id="PF05793">
    <property type="entry name" value="TFIIF_alpha"/>
    <property type="match status" value="1"/>
</dbReference>
<feature type="compositionally biased region" description="Low complexity" evidence="8">
    <location>
        <begin position="512"/>
        <end position="534"/>
    </location>
</feature>
<dbReference type="GO" id="GO:0001096">
    <property type="term" value="F:TFIIF-class transcription factor complex binding"/>
    <property type="evidence" value="ECO:0007669"/>
    <property type="project" value="TreeGrafter"/>
</dbReference>
<evidence type="ECO:0000256" key="1">
    <source>
        <dbReference type="ARBA" id="ARBA00004123"/>
    </source>
</evidence>
<keyword evidence="6 7" id="KW-0539">Nucleus</keyword>
<proteinExistence type="inferred from homology"/>
<protein>
    <recommendedName>
        <fullName evidence="7">Transcription initiation factor IIF subunit alpha</fullName>
    </recommendedName>
</protein>
<dbReference type="PhylomeDB" id="A0A060TEF7"/>
<dbReference type="GO" id="GO:0006367">
    <property type="term" value="P:transcription initiation at RNA polymerase II promoter"/>
    <property type="evidence" value="ECO:0007669"/>
    <property type="project" value="InterPro"/>
</dbReference>
<keyword evidence="4 7" id="KW-0238">DNA-binding</keyword>
<dbReference type="InterPro" id="IPR008851">
    <property type="entry name" value="TFIIF-alpha"/>
</dbReference>
<evidence type="ECO:0000256" key="2">
    <source>
        <dbReference type="ARBA" id="ARBA00005249"/>
    </source>
</evidence>
<feature type="compositionally biased region" description="Low complexity" evidence="8">
    <location>
        <begin position="33"/>
        <end position="44"/>
    </location>
</feature>
<sequence length="599" mass="66640">MSGAPVTKPKRPSSTANPLRKNPNPVLRRHIPAGARGAANGGARTPNNSTPSGTPGPSSAASSSSSVASLSSQAAAASRSADDGNYTDFNLRACSAAEIQGTRHHVLKFHSRSKVEPQKTFTQPVRFHRKDPRNLSLQLTLSEMQDVQAGEGDTAPKEPDVDMSVVAPDGGARRQGKAFQKKTRQVSGIDEATRRLRYEEYYPWIMEDFDGKNTWVGSYEAAQSDTYALFMFDKDGFKMIPADRWYKMTPRNKFATLSLEEAEKRMEKKQTAPRWIMKHIAEEQQANNPGGADVNMRRRFKTVESTHQPEAAALSRNRDEDDEIDFDEEFADDEEAPIAEGNDDEVKEIEEKIKKERRGRGSVAANGEVADDENADENEPKIDKEGRRLRKYLISLEKNTNYSSDDEENPYVSEQEDDSDDELFGTNNDTTTVKQEPQDQSLSQAQLQQLKPFVKKEIGPLPPGMVVIQLPPHILSTFPRNVWNPHAKRRREESPDAVTKKIKTERSPSPPARSSAGPGSGPSSTQASPQPSSAVDENDPNLLTEDDVKNIIRRGGINTRQLLAELKPKLKKHPSNPERLKSLVRKVARLQEGSLVLRD</sequence>
<evidence type="ECO:0000256" key="7">
    <source>
        <dbReference type="RuleBase" id="RU366044"/>
    </source>
</evidence>
<dbReference type="SUPFAM" id="SSF50916">
    <property type="entry name" value="Rap30/74 interaction domains"/>
    <property type="match status" value="1"/>
</dbReference>
<organism evidence="9">
    <name type="scientific">Blastobotrys adeninivorans</name>
    <name type="common">Yeast</name>
    <name type="synonym">Arxula adeninivorans</name>
    <dbReference type="NCBI Taxonomy" id="409370"/>
    <lineage>
        <taxon>Eukaryota</taxon>
        <taxon>Fungi</taxon>
        <taxon>Dikarya</taxon>
        <taxon>Ascomycota</taxon>
        <taxon>Saccharomycotina</taxon>
        <taxon>Dipodascomycetes</taxon>
        <taxon>Dipodascales</taxon>
        <taxon>Trichomonascaceae</taxon>
        <taxon>Blastobotrys</taxon>
    </lineage>
</organism>
<dbReference type="GO" id="GO:0005674">
    <property type="term" value="C:transcription factor TFIIF complex"/>
    <property type="evidence" value="ECO:0007669"/>
    <property type="project" value="TreeGrafter"/>
</dbReference>
<feature type="compositionally biased region" description="Low complexity" evidence="8">
    <location>
        <begin position="438"/>
        <end position="448"/>
    </location>
</feature>
<keyword evidence="5 7" id="KW-0804">Transcription</keyword>
<comment type="similarity">
    <text evidence="2 7">Belongs to the TFIIF alpha subunit family.</text>
</comment>
<dbReference type="AlphaFoldDB" id="A0A060TEF7"/>
<reference evidence="9" key="1">
    <citation type="submission" date="2014-02" db="EMBL/GenBank/DDBJ databases">
        <authorList>
            <person name="Genoscope - CEA"/>
        </authorList>
    </citation>
    <scope>NUCLEOTIDE SEQUENCE</scope>
    <source>
        <strain evidence="9">LS3</strain>
    </source>
</reference>
<feature type="compositionally biased region" description="Polar residues" evidence="8">
    <location>
        <begin position="425"/>
        <end position="435"/>
    </location>
</feature>
<reference evidence="9" key="2">
    <citation type="submission" date="2014-06" db="EMBL/GenBank/DDBJ databases">
        <title>The complete genome of Blastobotrys (Arxula) adeninivorans LS3 - a yeast of biotechnological interest.</title>
        <authorList>
            <person name="Kunze G."/>
            <person name="Gaillardin C."/>
            <person name="Czernicka M."/>
            <person name="Durrens P."/>
            <person name="Martin T."/>
            <person name="Boer E."/>
            <person name="Gabaldon T."/>
            <person name="Cruz J."/>
            <person name="Talla E."/>
            <person name="Marck C."/>
            <person name="Goffeau A."/>
            <person name="Barbe V."/>
            <person name="Baret P."/>
            <person name="Baronian K."/>
            <person name="Beier S."/>
            <person name="Bleykasten C."/>
            <person name="Bode R."/>
            <person name="Casaregola S."/>
            <person name="Despons L."/>
            <person name="Fairhead C."/>
            <person name="Giersberg M."/>
            <person name="Gierski P."/>
            <person name="Hahnel U."/>
            <person name="Hartmann A."/>
            <person name="Jankowska D."/>
            <person name="Jubin C."/>
            <person name="Jung P."/>
            <person name="Lafontaine I."/>
            <person name="Leh-Louis V."/>
            <person name="Lemaire M."/>
            <person name="Marcet-Houben M."/>
            <person name="Mascher M."/>
            <person name="Morel G."/>
            <person name="Richard G.-F."/>
            <person name="Riechen J."/>
            <person name="Sacerdot C."/>
            <person name="Sarkar A."/>
            <person name="Savel G."/>
            <person name="Schacherer J."/>
            <person name="Sherman D."/>
            <person name="Straub M.-L."/>
            <person name="Stein N."/>
            <person name="Thierry A."/>
            <person name="Trautwein-Schult A."/>
            <person name="Westhof E."/>
            <person name="Worch S."/>
            <person name="Dujon B."/>
            <person name="Souciet J.-L."/>
            <person name="Wincker P."/>
            <person name="Scholz U."/>
            <person name="Neuveglise N."/>
        </authorList>
    </citation>
    <scope>NUCLEOTIDE SEQUENCE</scope>
    <source>
        <strain evidence="9">LS3</strain>
    </source>
</reference>
<feature type="compositionally biased region" description="Acidic residues" evidence="8">
    <location>
        <begin position="404"/>
        <end position="423"/>
    </location>
</feature>
<feature type="region of interest" description="Disordered" evidence="8">
    <location>
        <begin position="1"/>
        <end position="85"/>
    </location>
</feature>
<name>A0A060TEF7_BLAAD</name>
<comment type="function">
    <text evidence="7">TFIIF is a general transcription initiation factor that binds to RNA polymerase II and helps to recruit it to the initiation complex in collaboration with TFIIB. It promotes transcription elongation.</text>
</comment>
<evidence type="ECO:0000256" key="3">
    <source>
        <dbReference type="ARBA" id="ARBA00023015"/>
    </source>
</evidence>
<feature type="compositionally biased region" description="Basic and acidic residues" evidence="8">
    <location>
        <begin position="490"/>
        <end position="506"/>
    </location>
</feature>
<dbReference type="InterPro" id="IPR011039">
    <property type="entry name" value="TFIIF_interaction"/>
</dbReference>
<evidence type="ECO:0000256" key="4">
    <source>
        <dbReference type="ARBA" id="ARBA00023125"/>
    </source>
</evidence>
<dbReference type="GO" id="GO:0016251">
    <property type="term" value="F:RNA polymerase II general transcription initiation factor activity"/>
    <property type="evidence" value="ECO:0007669"/>
    <property type="project" value="TreeGrafter"/>
</dbReference>
<feature type="region of interest" description="Disordered" evidence="8">
    <location>
        <begin position="303"/>
        <end position="322"/>
    </location>
</feature>
<dbReference type="GO" id="GO:0032968">
    <property type="term" value="P:positive regulation of transcription elongation by RNA polymerase II"/>
    <property type="evidence" value="ECO:0007669"/>
    <property type="project" value="InterPro"/>
</dbReference>
<evidence type="ECO:0000256" key="8">
    <source>
        <dbReference type="SAM" id="MobiDB-lite"/>
    </source>
</evidence>
<dbReference type="GO" id="GO:0003677">
    <property type="term" value="F:DNA binding"/>
    <property type="evidence" value="ECO:0007669"/>
    <property type="project" value="UniProtKB-KW"/>
</dbReference>
<evidence type="ECO:0000256" key="6">
    <source>
        <dbReference type="ARBA" id="ARBA00023242"/>
    </source>
</evidence>